<name>A0A074IXK7_STRSL</name>
<dbReference type="SUPFAM" id="SSF90123">
    <property type="entry name" value="ABC transporter transmembrane region"/>
    <property type="match status" value="1"/>
</dbReference>
<dbReference type="PROSITE" id="PS50893">
    <property type="entry name" value="ABC_TRANSPORTER_2"/>
    <property type="match status" value="1"/>
</dbReference>
<feature type="transmembrane region" description="Helical" evidence="9">
    <location>
        <begin position="133"/>
        <end position="151"/>
    </location>
</feature>
<dbReference type="Proteomes" id="UP000027855">
    <property type="component" value="Unassembled WGS sequence"/>
</dbReference>
<comment type="caution">
    <text evidence="12">The sequence shown here is derived from an EMBL/GenBank/DDBJ whole genome shotgun (WGS) entry which is preliminary data.</text>
</comment>
<keyword evidence="2" id="KW-0813">Transport</keyword>
<dbReference type="GO" id="GO:0015421">
    <property type="term" value="F:ABC-type oligopeptide transporter activity"/>
    <property type="evidence" value="ECO:0007669"/>
    <property type="project" value="TreeGrafter"/>
</dbReference>
<keyword evidence="7 9" id="KW-1133">Transmembrane helix</keyword>
<feature type="transmembrane region" description="Helical" evidence="9">
    <location>
        <begin position="157"/>
        <end position="177"/>
    </location>
</feature>
<evidence type="ECO:0000256" key="8">
    <source>
        <dbReference type="ARBA" id="ARBA00023136"/>
    </source>
</evidence>
<dbReference type="SUPFAM" id="SSF52540">
    <property type="entry name" value="P-loop containing nucleoside triphosphate hydrolases"/>
    <property type="match status" value="1"/>
</dbReference>
<evidence type="ECO:0000256" key="4">
    <source>
        <dbReference type="ARBA" id="ARBA00022692"/>
    </source>
</evidence>
<dbReference type="InterPro" id="IPR003439">
    <property type="entry name" value="ABC_transporter-like_ATP-bd"/>
</dbReference>
<dbReference type="Gene3D" id="1.20.1560.10">
    <property type="entry name" value="ABC transporter type 1, transmembrane domain"/>
    <property type="match status" value="1"/>
</dbReference>
<keyword evidence="6 12" id="KW-0067">ATP-binding</keyword>
<dbReference type="RefSeq" id="WP_037600799.1">
    <property type="nucleotide sequence ID" value="NZ_JADMQU010000022.1"/>
</dbReference>
<dbReference type="Pfam" id="PF00664">
    <property type="entry name" value="ABC_membrane"/>
    <property type="match status" value="1"/>
</dbReference>
<dbReference type="Pfam" id="PF00005">
    <property type="entry name" value="ABC_tran"/>
    <property type="match status" value="1"/>
</dbReference>
<dbReference type="SMART" id="SM00382">
    <property type="entry name" value="AAA"/>
    <property type="match status" value="1"/>
</dbReference>
<dbReference type="InterPro" id="IPR027417">
    <property type="entry name" value="P-loop_NTPase"/>
</dbReference>
<dbReference type="InterPro" id="IPR036640">
    <property type="entry name" value="ABC1_TM_sf"/>
</dbReference>
<keyword evidence="4 9" id="KW-0812">Transmembrane</keyword>
<feature type="transmembrane region" description="Helical" evidence="9">
    <location>
        <begin position="20"/>
        <end position="40"/>
    </location>
</feature>
<gene>
    <name evidence="12" type="ORF">DL07_09300</name>
</gene>
<proteinExistence type="predicted"/>
<dbReference type="CDD" id="cd18548">
    <property type="entry name" value="ABC_6TM_Tm287_like"/>
    <property type="match status" value="1"/>
</dbReference>
<organism evidence="12 13">
    <name type="scientific">Streptococcus salivarius</name>
    <dbReference type="NCBI Taxonomy" id="1304"/>
    <lineage>
        <taxon>Bacteria</taxon>
        <taxon>Bacillati</taxon>
        <taxon>Bacillota</taxon>
        <taxon>Bacilli</taxon>
        <taxon>Lactobacillales</taxon>
        <taxon>Streptococcaceae</taxon>
        <taxon>Streptococcus</taxon>
    </lineage>
</organism>
<evidence type="ECO:0000256" key="1">
    <source>
        <dbReference type="ARBA" id="ARBA00004651"/>
    </source>
</evidence>
<keyword evidence="5" id="KW-0547">Nucleotide-binding</keyword>
<feature type="domain" description="ABC transmembrane type-1" evidence="11">
    <location>
        <begin position="16"/>
        <end position="298"/>
    </location>
</feature>
<dbReference type="PROSITE" id="PS00211">
    <property type="entry name" value="ABC_TRANSPORTER_1"/>
    <property type="match status" value="1"/>
</dbReference>
<feature type="transmembrane region" description="Helical" evidence="9">
    <location>
        <begin position="233"/>
        <end position="256"/>
    </location>
</feature>
<comment type="subcellular location">
    <subcellularLocation>
        <location evidence="1">Cell membrane</location>
        <topology evidence="1">Multi-pass membrane protein</topology>
    </subcellularLocation>
</comment>
<dbReference type="AlphaFoldDB" id="A0A074IXK7"/>
<sequence length="579" mass="64663">MKALLVYFKGYVKDSILGPVFKLIEASFELLVPLVIAGIVDTTIPNKDKNHLFLMIFILFGLAVIGVVVAISAQYFSSRAAVGYARVLTNDLYEKIMRLSKEKRDEIGTSSLVTRLTGDTFQIQTGINQFLRLFLRAPIIVIGAIIMAFRISPRLTLWFLGMVLVLTLIIVLASRIVNPLYAKIRVINESIVTNTRQQLEGMRVIRAFGQSERELDNFTTVNKDLKKWQLKTGVIASLISPLTFLVVNMTLIAVLWQGNLQIQGGLLSQGMLIALVNYLLQILTELLKLAMMLTNLNQSFISAKRVQAIFELQDEDIEAPLTLRKPDQSETGLAIDHMTFTYPTASQPSLKEIDLKIARGESLGIIGGTGSGKSTLVNLIMNLYQPQMGSLAIFKNQQSPKNLKEWRSWVAYVPQKAELFRGTIRSNLSLGLDYEPSDKELWHALDMAQAADFVKDKDLGLDEPVESFGRNFSGGQRQRLTIARALMRPAPFLILDDSTSALDYLTESRLLAAIRDNLKSTSLIIISQRTNSLKAVDQILVLDKGHQVGLGNHEALLNTNKLYQDIHYSQHQKEVADEG</sequence>
<accession>A0A074IXK7</accession>
<evidence type="ECO:0000259" key="11">
    <source>
        <dbReference type="PROSITE" id="PS50929"/>
    </source>
</evidence>
<feature type="transmembrane region" description="Helical" evidence="9">
    <location>
        <begin position="52"/>
        <end position="76"/>
    </location>
</feature>
<reference evidence="12 13" key="1">
    <citation type="submission" date="2014-04" db="EMBL/GenBank/DDBJ databases">
        <title>Variable characteristics of bacteriocin-producing Streptococcus salivarius strains isolated from Malaysian subjects.</title>
        <authorList>
            <person name="Philip K."/>
            <person name="Barbour A."/>
        </authorList>
    </citation>
    <scope>NUCLEOTIDE SEQUENCE [LARGE SCALE GENOMIC DNA]</scope>
    <source>
        <strain evidence="12 13">NU10</strain>
    </source>
</reference>
<dbReference type="PANTHER" id="PTHR43394">
    <property type="entry name" value="ATP-DEPENDENT PERMEASE MDL1, MITOCHONDRIAL"/>
    <property type="match status" value="1"/>
</dbReference>
<evidence type="ECO:0000256" key="7">
    <source>
        <dbReference type="ARBA" id="ARBA00022989"/>
    </source>
</evidence>
<dbReference type="GO" id="GO:0005524">
    <property type="term" value="F:ATP binding"/>
    <property type="evidence" value="ECO:0007669"/>
    <property type="project" value="UniProtKB-KW"/>
</dbReference>
<evidence type="ECO:0000259" key="10">
    <source>
        <dbReference type="PROSITE" id="PS50893"/>
    </source>
</evidence>
<dbReference type="PROSITE" id="PS50929">
    <property type="entry name" value="ABC_TM1F"/>
    <property type="match status" value="1"/>
</dbReference>
<dbReference type="InterPro" id="IPR011527">
    <property type="entry name" value="ABC1_TM_dom"/>
</dbReference>
<dbReference type="PANTHER" id="PTHR43394:SF1">
    <property type="entry name" value="ATP-BINDING CASSETTE SUB-FAMILY B MEMBER 10, MITOCHONDRIAL"/>
    <property type="match status" value="1"/>
</dbReference>
<evidence type="ECO:0000313" key="12">
    <source>
        <dbReference type="EMBL" id="KEO46498.1"/>
    </source>
</evidence>
<protein>
    <submittedName>
        <fullName evidence="12">Multidrug ABC transporter ATP-binding protein</fullName>
    </submittedName>
</protein>
<dbReference type="GO" id="GO:0005886">
    <property type="term" value="C:plasma membrane"/>
    <property type="evidence" value="ECO:0007669"/>
    <property type="project" value="UniProtKB-SubCell"/>
</dbReference>
<keyword evidence="3" id="KW-1003">Cell membrane</keyword>
<evidence type="ECO:0000313" key="13">
    <source>
        <dbReference type="Proteomes" id="UP000027855"/>
    </source>
</evidence>
<evidence type="ECO:0000256" key="2">
    <source>
        <dbReference type="ARBA" id="ARBA00022448"/>
    </source>
</evidence>
<dbReference type="GO" id="GO:0016887">
    <property type="term" value="F:ATP hydrolysis activity"/>
    <property type="evidence" value="ECO:0007669"/>
    <property type="project" value="InterPro"/>
</dbReference>
<dbReference type="Gene3D" id="3.40.50.300">
    <property type="entry name" value="P-loop containing nucleotide triphosphate hydrolases"/>
    <property type="match status" value="1"/>
</dbReference>
<dbReference type="CDD" id="cd03228">
    <property type="entry name" value="ABCC_MRP_Like"/>
    <property type="match status" value="1"/>
</dbReference>
<evidence type="ECO:0000256" key="6">
    <source>
        <dbReference type="ARBA" id="ARBA00022840"/>
    </source>
</evidence>
<dbReference type="InterPro" id="IPR017871">
    <property type="entry name" value="ABC_transporter-like_CS"/>
</dbReference>
<feature type="transmembrane region" description="Helical" evidence="9">
    <location>
        <begin position="262"/>
        <end position="283"/>
    </location>
</feature>
<dbReference type="InterPro" id="IPR003593">
    <property type="entry name" value="AAA+_ATPase"/>
</dbReference>
<evidence type="ECO:0000256" key="9">
    <source>
        <dbReference type="SAM" id="Phobius"/>
    </source>
</evidence>
<dbReference type="InterPro" id="IPR039421">
    <property type="entry name" value="Type_1_exporter"/>
</dbReference>
<evidence type="ECO:0000256" key="3">
    <source>
        <dbReference type="ARBA" id="ARBA00022475"/>
    </source>
</evidence>
<dbReference type="EMBL" id="JJMT01000005">
    <property type="protein sequence ID" value="KEO46498.1"/>
    <property type="molecule type" value="Genomic_DNA"/>
</dbReference>
<keyword evidence="8 9" id="KW-0472">Membrane</keyword>
<evidence type="ECO:0000256" key="5">
    <source>
        <dbReference type="ARBA" id="ARBA00022741"/>
    </source>
</evidence>
<dbReference type="FunFam" id="3.40.50.300:FF:000854">
    <property type="entry name" value="Multidrug ABC transporter ATP-binding protein"/>
    <property type="match status" value="1"/>
</dbReference>
<feature type="domain" description="ABC transporter" evidence="10">
    <location>
        <begin position="333"/>
        <end position="569"/>
    </location>
</feature>